<proteinExistence type="predicted"/>
<dbReference type="SUPFAM" id="SSF49785">
    <property type="entry name" value="Galactose-binding domain-like"/>
    <property type="match status" value="2"/>
</dbReference>
<dbReference type="PROSITE" id="PS50022">
    <property type="entry name" value="FA58C_3"/>
    <property type="match status" value="1"/>
</dbReference>
<name>A0A840V5T9_9BACT</name>
<protein>
    <recommendedName>
        <fullName evidence="1">F5/8 type C domain-containing protein</fullName>
    </recommendedName>
</protein>
<evidence type="ECO:0000313" key="2">
    <source>
        <dbReference type="EMBL" id="MBB5353003.1"/>
    </source>
</evidence>
<keyword evidence="3" id="KW-1185">Reference proteome</keyword>
<dbReference type="SUPFAM" id="SSF49899">
    <property type="entry name" value="Concanavalin A-like lectins/glucanases"/>
    <property type="match status" value="1"/>
</dbReference>
<dbReference type="Pfam" id="PF00754">
    <property type="entry name" value="F5_F8_type_C"/>
    <property type="match status" value="1"/>
</dbReference>
<organism evidence="2 3">
    <name type="scientific">Haloferula luteola</name>
    <dbReference type="NCBI Taxonomy" id="595692"/>
    <lineage>
        <taxon>Bacteria</taxon>
        <taxon>Pseudomonadati</taxon>
        <taxon>Verrucomicrobiota</taxon>
        <taxon>Verrucomicrobiia</taxon>
        <taxon>Verrucomicrobiales</taxon>
        <taxon>Verrucomicrobiaceae</taxon>
        <taxon>Haloferula</taxon>
    </lineage>
</organism>
<accession>A0A840V5T9</accession>
<dbReference type="Gene3D" id="2.60.120.260">
    <property type="entry name" value="Galactose-binding domain-like"/>
    <property type="match status" value="2"/>
</dbReference>
<gene>
    <name evidence="2" type="ORF">HNR46_003256</name>
</gene>
<dbReference type="InterPro" id="IPR013320">
    <property type="entry name" value="ConA-like_dom_sf"/>
</dbReference>
<dbReference type="EMBL" id="JACHFD010000019">
    <property type="protein sequence ID" value="MBB5353003.1"/>
    <property type="molecule type" value="Genomic_DNA"/>
</dbReference>
<evidence type="ECO:0000259" key="1">
    <source>
        <dbReference type="PROSITE" id="PS50022"/>
    </source>
</evidence>
<dbReference type="InterPro" id="IPR008979">
    <property type="entry name" value="Galactose-bd-like_sf"/>
</dbReference>
<dbReference type="AlphaFoldDB" id="A0A840V5T9"/>
<dbReference type="InterPro" id="IPR000421">
    <property type="entry name" value="FA58C"/>
</dbReference>
<sequence length="823" mass="87639">MKPSVPPFRRVPTGSCAVIAACALLGNLHGAEKTYTYFRFEPTQIISGSTQIQLSEFTFSLGGTLLNLNDNNGSGIDAVTVGVTCGAQDPDAGEGPNKVVDGDVNTKWFHGSPLEDLIFTFGSAVTIDSYNWASANDSVGFNRSPVSWNFYGSDDGETWTLLDARNQYPITHQNLTYQDGFAIPDEVAPYVGLFALDFAEAGNVPAIALNGSSFDLAWETEFADEVTISPAPGSVAGDGFDTVTPPDNSTTLYTITAAQTSTGAEATAVLPLRTVAPGTASYQYLRFTATQLRSGNNTGLIQISEFDFYFEDGEVVPVAATSVGGNTPANEGLDKLFDGIEGDGNKWLDFGNAAVVFDFGEVVTVDSYAYFLGNDAPDRDPIQWRIEGSNDQESWTLVDHVDFDYPHPTVRNIGTGVIPIPGNSLPPLILSFTGDAKTVVQGEPWVLYWATAASDGATISPDLGAVAAEGSWTLHPSTLGTFTYTLEATSTGNAAVATASVSVEVIAAPSITEIDYDDFSSSSDELEHLGPSGIDNAQLQLTPAENSLNAASWFRLRKSVAGGFEARIGLNLTTDSTVSAADGLAFVVQNHPEGSAATNPGPAENGLGENALNLKIESYGGDPNDGSTIEVRAGSEVLASVSAYQIPGVRLRGLAENPYTLATPTGSAPYELRMVYVPGDLDVYLDGIAVIQNVDVDLAEIGAVDAEGTAYLGFTGRTGGINQRNAIAYWKMAYGDFTESHDFEVVTTLPFFDPETGELAGYDLVWWGTEGMEYEIHYTEDLGQWEYFDSVPGIDGQGGYRIPSLPGDFPREFYRVEEVSSAP</sequence>
<feature type="domain" description="F5/8 type C" evidence="1">
    <location>
        <begin position="63"/>
        <end position="212"/>
    </location>
</feature>
<reference evidence="2 3" key="1">
    <citation type="submission" date="2020-08" db="EMBL/GenBank/DDBJ databases">
        <title>Genomic Encyclopedia of Type Strains, Phase IV (KMG-IV): sequencing the most valuable type-strain genomes for metagenomic binning, comparative biology and taxonomic classification.</title>
        <authorList>
            <person name="Goeker M."/>
        </authorList>
    </citation>
    <scope>NUCLEOTIDE SEQUENCE [LARGE SCALE GENOMIC DNA]</scope>
    <source>
        <strain evidence="2 3">YC6886</strain>
    </source>
</reference>
<dbReference type="PROSITE" id="PS51257">
    <property type="entry name" value="PROKAR_LIPOPROTEIN"/>
    <property type="match status" value="1"/>
</dbReference>
<dbReference type="Proteomes" id="UP000557717">
    <property type="component" value="Unassembled WGS sequence"/>
</dbReference>
<comment type="caution">
    <text evidence="2">The sequence shown here is derived from an EMBL/GenBank/DDBJ whole genome shotgun (WGS) entry which is preliminary data.</text>
</comment>
<dbReference type="Gene3D" id="2.60.120.200">
    <property type="match status" value="1"/>
</dbReference>
<dbReference type="RefSeq" id="WP_184020501.1">
    <property type="nucleotide sequence ID" value="NZ_JACHFD010000019.1"/>
</dbReference>
<evidence type="ECO:0000313" key="3">
    <source>
        <dbReference type="Proteomes" id="UP000557717"/>
    </source>
</evidence>